<dbReference type="VEuPathDB" id="FungiDB:F503_00764"/>
<evidence type="ECO:0000313" key="4">
    <source>
        <dbReference type="Proteomes" id="UP000016923"/>
    </source>
</evidence>
<evidence type="ECO:0000313" key="3">
    <source>
        <dbReference type="EMBL" id="EPE07981.1"/>
    </source>
</evidence>
<organism evidence="3 4">
    <name type="scientific">Ophiostoma piceae (strain UAMH 11346)</name>
    <name type="common">Sap stain fungus</name>
    <dbReference type="NCBI Taxonomy" id="1262450"/>
    <lineage>
        <taxon>Eukaryota</taxon>
        <taxon>Fungi</taxon>
        <taxon>Dikarya</taxon>
        <taxon>Ascomycota</taxon>
        <taxon>Pezizomycotina</taxon>
        <taxon>Sordariomycetes</taxon>
        <taxon>Sordariomycetidae</taxon>
        <taxon>Ophiostomatales</taxon>
        <taxon>Ophiostomataceae</taxon>
        <taxon>Ophiostoma</taxon>
    </lineage>
</organism>
<evidence type="ECO:0000256" key="1">
    <source>
        <dbReference type="SAM" id="Coils"/>
    </source>
</evidence>
<evidence type="ECO:0000256" key="2">
    <source>
        <dbReference type="SAM" id="MobiDB-lite"/>
    </source>
</evidence>
<feature type="region of interest" description="Disordered" evidence="2">
    <location>
        <begin position="1"/>
        <end position="37"/>
    </location>
</feature>
<dbReference type="EMBL" id="KE148149">
    <property type="protein sequence ID" value="EPE07981.1"/>
    <property type="molecule type" value="Genomic_DNA"/>
</dbReference>
<gene>
    <name evidence="3" type="ORF">F503_00764</name>
</gene>
<dbReference type="OrthoDB" id="5245217at2759"/>
<sequence>MMKRLFSSNKHSKAHSDHAAGRPGRPSSPPPNIYAGYVDNNAGALGSNFFSSTAALPNQYQPPPVNGANGANGANGHHPPPGAYLNSNGVTAGNGGSPGHHYGSSASSISGNHSYTTGSYLNSVPASSVNGDDASIYGGSTLGRNSSVSDAGYNNIPLPPSAPVNAHAGAGAGAASAAKYNPGFNGSSGPFPPRQPPPPANMQPTQHQHQALPTRTRKPVHPASSGLQAVHEQRVAVPQQQQQQQQQRAVHTRVTAEDIRETTYMLRQLYKMELQIYGERYAIHRDDKTRREEMRRKVDLLREEIEDIVHTWSITDSAGWTSEELQHVQYSLNIISNLRTMGQEAET</sequence>
<protein>
    <submittedName>
        <fullName evidence="3">Uncharacterized protein</fullName>
    </submittedName>
</protein>
<feature type="coiled-coil region" evidence="1">
    <location>
        <begin position="284"/>
        <end position="311"/>
    </location>
</feature>
<feature type="region of interest" description="Disordered" evidence="2">
    <location>
        <begin position="181"/>
        <end position="249"/>
    </location>
</feature>
<feature type="region of interest" description="Disordered" evidence="2">
    <location>
        <begin position="54"/>
        <end position="105"/>
    </location>
</feature>
<dbReference type="AlphaFoldDB" id="S3C7Q3"/>
<accession>S3C7Q3</accession>
<keyword evidence="1" id="KW-0175">Coiled coil</keyword>
<dbReference type="Proteomes" id="UP000016923">
    <property type="component" value="Unassembled WGS sequence"/>
</dbReference>
<reference evidence="3 4" key="1">
    <citation type="journal article" date="2013" name="BMC Genomics">
        <title>The genome and transcriptome of the pine saprophyte Ophiostoma piceae, and a comparison with the bark beetle-associated pine pathogen Grosmannia clavigera.</title>
        <authorList>
            <person name="Haridas S."/>
            <person name="Wang Y."/>
            <person name="Lim L."/>
            <person name="Massoumi Alamouti S."/>
            <person name="Jackman S."/>
            <person name="Docking R."/>
            <person name="Robertson G."/>
            <person name="Birol I."/>
            <person name="Bohlmann J."/>
            <person name="Breuil C."/>
        </authorList>
    </citation>
    <scope>NUCLEOTIDE SEQUENCE [LARGE SCALE GENOMIC DNA]</scope>
    <source>
        <strain evidence="3 4">UAMH 11346</strain>
    </source>
</reference>
<keyword evidence="4" id="KW-1185">Reference proteome</keyword>
<dbReference type="HOGENOM" id="CLU_799494_0_0_1"/>
<feature type="compositionally biased region" description="Low complexity" evidence="2">
    <location>
        <begin position="66"/>
        <end position="77"/>
    </location>
</feature>
<proteinExistence type="predicted"/>
<name>S3C7Q3_OPHP1</name>
<feature type="compositionally biased region" description="Pro residues" evidence="2">
    <location>
        <begin position="190"/>
        <end position="201"/>
    </location>
</feature>
<dbReference type="eggNOG" id="ENOG502RN0F">
    <property type="taxonomic scope" value="Eukaryota"/>
</dbReference>